<organism evidence="16 17">
    <name type="scientific">Ornithobacterium rhinotracheale</name>
    <dbReference type="NCBI Taxonomy" id="28251"/>
    <lineage>
        <taxon>Bacteria</taxon>
        <taxon>Pseudomonadati</taxon>
        <taxon>Bacteroidota</taxon>
        <taxon>Flavobacteriia</taxon>
        <taxon>Flavobacteriales</taxon>
        <taxon>Weeksellaceae</taxon>
        <taxon>Ornithobacterium</taxon>
    </lineage>
</organism>
<dbReference type="SMART" id="SM00478">
    <property type="entry name" value="ENDO3c"/>
    <property type="match status" value="1"/>
</dbReference>
<dbReference type="InterPro" id="IPR003265">
    <property type="entry name" value="HhH-GPD_domain"/>
</dbReference>
<reference evidence="16 17" key="1">
    <citation type="submission" date="2019-01" db="EMBL/GenBank/DDBJ databases">
        <title>Whole Genome of Ornithobacterium rhinotracheale FARPER-174b.</title>
        <authorList>
            <person name="Tataje-Lavanda L.A."/>
            <person name="Montalvan A."/>
            <person name="Montesinos R."/>
            <person name="Zimic M."/>
            <person name="Fernandez-Sanchez M."/>
            <person name="Fernandez-Diaz M."/>
        </authorList>
    </citation>
    <scope>NUCLEOTIDE SEQUENCE [LARGE SCALE GENOMIC DNA]</scope>
    <source>
        <strain evidence="16 17">FARPER-174b</strain>
    </source>
</reference>
<keyword evidence="13" id="KW-0234">DNA repair</keyword>
<dbReference type="GO" id="GO:0006298">
    <property type="term" value="P:mismatch repair"/>
    <property type="evidence" value="ECO:0007669"/>
    <property type="project" value="TreeGrafter"/>
</dbReference>
<dbReference type="GO" id="GO:0046872">
    <property type="term" value="F:metal ion binding"/>
    <property type="evidence" value="ECO:0007669"/>
    <property type="project" value="UniProtKB-KW"/>
</dbReference>
<dbReference type="RefSeq" id="WP_128502162.1">
    <property type="nucleotide sequence ID" value="NZ_CP035107.1"/>
</dbReference>
<keyword evidence="7" id="KW-0004">4Fe-4S</keyword>
<evidence type="ECO:0000256" key="10">
    <source>
        <dbReference type="ARBA" id="ARBA00022801"/>
    </source>
</evidence>
<dbReference type="SUPFAM" id="SSF55811">
    <property type="entry name" value="Nudix"/>
    <property type="match status" value="1"/>
</dbReference>
<evidence type="ECO:0000256" key="12">
    <source>
        <dbReference type="ARBA" id="ARBA00023014"/>
    </source>
</evidence>
<keyword evidence="8" id="KW-0479">Metal-binding</keyword>
<dbReference type="EC" id="3.2.2.31" evidence="5"/>
<dbReference type="PANTHER" id="PTHR42944:SF1">
    <property type="entry name" value="ADENINE DNA GLYCOSYLASE"/>
    <property type="match status" value="1"/>
</dbReference>
<dbReference type="Pfam" id="PF00730">
    <property type="entry name" value="HhH-GPD"/>
    <property type="match status" value="1"/>
</dbReference>
<evidence type="ECO:0000256" key="4">
    <source>
        <dbReference type="ARBA" id="ARBA00008343"/>
    </source>
</evidence>
<dbReference type="GO" id="GO:0051539">
    <property type="term" value="F:4 iron, 4 sulfur cluster binding"/>
    <property type="evidence" value="ECO:0007669"/>
    <property type="project" value="UniProtKB-KW"/>
</dbReference>
<dbReference type="SUPFAM" id="SSF48150">
    <property type="entry name" value="DNA-glycosylase"/>
    <property type="match status" value="1"/>
</dbReference>
<keyword evidence="10" id="KW-0378">Hydrolase</keyword>
<dbReference type="AlphaFoldDB" id="A0A3R5XVN9"/>
<dbReference type="GO" id="GO:0032357">
    <property type="term" value="F:oxidized purine DNA binding"/>
    <property type="evidence" value="ECO:0007669"/>
    <property type="project" value="TreeGrafter"/>
</dbReference>
<dbReference type="InterPro" id="IPR000445">
    <property type="entry name" value="HhH_motif"/>
</dbReference>
<dbReference type="OrthoDB" id="9802365at2"/>
<name>A0A3R5XVN9_ORNRH</name>
<dbReference type="Gene3D" id="3.90.79.10">
    <property type="entry name" value="Nucleoside Triphosphate Pyrophosphohydrolase"/>
    <property type="match status" value="1"/>
</dbReference>
<dbReference type="Pfam" id="PF14815">
    <property type="entry name" value="NUDIX_4"/>
    <property type="match status" value="1"/>
</dbReference>
<dbReference type="CDD" id="cd00056">
    <property type="entry name" value="ENDO3c"/>
    <property type="match status" value="1"/>
</dbReference>
<keyword evidence="11" id="KW-0408">Iron</keyword>
<keyword evidence="9" id="KW-0227">DNA damage</keyword>
<accession>A0A3R5XVN9</accession>
<protein>
    <recommendedName>
        <fullName evidence="6">Adenine DNA glycosylase</fullName>
        <ecNumber evidence="5">3.2.2.31</ecNumber>
    </recommendedName>
</protein>
<comment type="function">
    <text evidence="3">Adenine glycosylase active on G-A mispairs. MutY also corrects error-prone DNA synthesis past GO lesions which are due to the oxidatively damaged form of guanine: 7,8-dihydro-8-oxoguanine (8-oxo-dGTP).</text>
</comment>
<comment type="cofactor">
    <cofactor evidence="2">
        <name>[4Fe-4S] cluster</name>
        <dbReference type="ChEBI" id="CHEBI:49883"/>
    </cofactor>
</comment>
<evidence type="ECO:0000313" key="17">
    <source>
        <dbReference type="Proteomes" id="UP000287701"/>
    </source>
</evidence>
<dbReference type="InterPro" id="IPR015797">
    <property type="entry name" value="NUDIX_hydrolase-like_dom_sf"/>
</dbReference>
<dbReference type="PANTHER" id="PTHR42944">
    <property type="entry name" value="ADENINE DNA GLYCOSYLASE"/>
    <property type="match status" value="1"/>
</dbReference>
<dbReference type="GO" id="GO:0000701">
    <property type="term" value="F:purine-specific mismatch base pair DNA N-glycosylase activity"/>
    <property type="evidence" value="ECO:0007669"/>
    <property type="project" value="UniProtKB-EC"/>
</dbReference>
<evidence type="ECO:0000256" key="13">
    <source>
        <dbReference type="ARBA" id="ARBA00023204"/>
    </source>
</evidence>
<dbReference type="Pfam" id="PF00633">
    <property type="entry name" value="HHH"/>
    <property type="match status" value="1"/>
</dbReference>
<dbReference type="EMBL" id="CP035107">
    <property type="protein sequence ID" value="QAR31723.1"/>
    <property type="molecule type" value="Genomic_DNA"/>
</dbReference>
<comment type="similarity">
    <text evidence="4">Belongs to the Nth/MutY family.</text>
</comment>
<sequence length="337" mass="38705">MNFAQALLLWYDQNKRELPWRDAPSPYHIWISEIILQQTRVNQGMDYYLRFVERFPTPTALARADEQEVLNLWKGLGYYSRARNIHKAAKMIVSEFGGELPSDFQTLQKLPGIGKYTAAAIASIAFGEPVAAIDGNAFRVYSRFLGMYDDIAEGKSFAKFFEAGQNLICHKRPGDFNQAVMELGATMCFPQNPTCMFCPVQDACYAFNHGKIGELPVKTKKVKIKEEKIEYLYIFSDDFVLMHHRNKQGIWKNMYDFPTKELMETAINLKNLAPQESVLHILTHKRLSIDFFKLKLNDTELKNLSEEFSLSLVPKDQTKDLPTPKPITDFLKNHANS</sequence>
<evidence type="ECO:0000256" key="7">
    <source>
        <dbReference type="ARBA" id="ARBA00022485"/>
    </source>
</evidence>
<evidence type="ECO:0000313" key="16">
    <source>
        <dbReference type="EMBL" id="QAR31723.1"/>
    </source>
</evidence>
<dbReference type="InterPro" id="IPR023170">
    <property type="entry name" value="HhH_base_excis_C"/>
</dbReference>
<dbReference type="InterPro" id="IPR004036">
    <property type="entry name" value="Endonuclease-III-like_CS2"/>
</dbReference>
<dbReference type="InterPro" id="IPR011257">
    <property type="entry name" value="DNA_glycosylase"/>
</dbReference>
<evidence type="ECO:0000256" key="14">
    <source>
        <dbReference type="ARBA" id="ARBA00023295"/>
    </source>
</evidence>
<dbReference type="PROSITE" id="PS01155">
    <property type="entry name" value="ENDONUCLEASE_III_2"/>
    <property type="match status" value="1"/>
</dbReference>
<dbReference type="InterPro" id="IPR044298">
    <property type="entry name" value="MIG/MutY"/>
</dbReference>
<dbReference type="NCBIfam" id="TIGR01084">
    <property type="entry name" value="mutY"/>
    <property type="match status" value="1"/>
</dbReference>
<dbReference type="InterPro" id="IPR005760">
    <property type="entry name" value="A/G_AdeGlyc_MutY"/>
</dbReference>
<evidence type="ECO:0000256" key="9">
    <source>
        <dbReference type="ARBA" id="ARBA00022763"/>
    </source>
</evidence>
<dbReference type="FunFam" id="1.10.340.30:FF:000002">
    <property type="entry name" value="Adenine DNA glycosylase"/>
    <property type="match status" value="1"/>
</dbReference>
<dbReference type="Gene3D" id="1.10.340.30">
    <property type="entry name" value="Hypothetical protein, domain 2"/>
    <property type="match status" value="1"/>
</dbReference>
<evidence type="ECO:0000256" key="8">
    <source>
        <dbReference type="ARBA" id="ARBA00022723"/>
    </source>
</evidence>
<comment type="catalytic activity">
    <reaction evidence="1">
        <text>Hydrolyzes free adenine bases from 7,8-dihydro-8-oxoguanine:adenine mismatched double-stranded DNA, leaving an apurinic site.</text>
        <dbReference type="EC" id="3.2.2.31"/>
    </reaction>
</comment>
<gene>
    <name evidence="16" type="primary">mutY</name>
    <name evidence="16" type="ORF">EQP59_10420</name>
</gene>
<dbReference type="GO" id="GO:0006284">
    <property type="term" value="P:base-excision repair"/>
    <property type="evidence" value="ECO:0007669"/>
    <property type="project" value="InterPro"/>
</dbReference>
<dbReference type="Proteomes" id="UP000287701">
    <property type="component" value="Chromosome"/>
</dbReference>
<keyword evidence="14" id="KW-0326">Glycosidase</keyword>
<evidence type="ECO:0000259" key="15">
    <source>
        <dbReference type="SMART" id="SM00478"/>
    </source>
</evidence>
<dbReference type="GO" id="GO:0035485">
    <property type="term" value="F:adenine/guanine mispair binding"/>
    <property type="evidence" value="ECO:0007669"/>
    <property type="project" value="TreeGrafter"/>
</dbReference>
<proteinExistence type="inferred from homology"/>
<evidence type="ECO:0000256" key="6">
    <source>
        <dbReference type="ARBA" id="ARBA00022023"/>
    </source>
</evidence>
<evidence type="ECO:0000256" key="2">
    <source>
        <dbReference type="ARBA" id="ARBA00001966"/>
    </source>
</evidence>
<evidence type="ECO:0000256" key="3">
    <source>
        <dbReference type="ARBA" id="ARBA00002933"/>
    </source>
</evidence>
<dbReference type="Gene3D" id="1.10.1670.10">
    <property type="entry name" value="Helix-hairpin-Helix base-excision DNA repair enzymes (C-terminal)"/>
    <property type="match status" value="1"/>
</dbReference>
<evidence type="ECO:0000256" key="5">
    <source>
        <dbReference type="ARBA" id="ARBA00012045"/>
    </source>
</evidence>
<keyword evidence="12" id="KW-0411">Iron-sulfur</keyword>
<feature type="domain" description="HhH-GPD" evidence="15">
    <location>
        <begin position="35"/>
        <end position="186"/>
    </location>
</feature>
<evidence type="ECO:0000256" key="11">
    <source>
        <dbReference type="ARBA" id="ARBA00023004"/>
    </source>
</evidence>
<evidence type="ECO:0000256" key="1">
    <source>
        <dbReference type="ARBA" id="ARBA00000843"/>
    </source>
</evidence>
<dbReference type="GO" id="GO:0034039">
    <property type="term" value="F:8-oxo-7,8-dihydroguanine DNA N-glycosylase activity"/>
    <property type="evidence" value="ECO:0007669"/>
    <property type="project" value="TreeGrafter"/>
</dbReference>
<dbReference type="InterPro" id="IPR029119">
    <property type="entry name" value="MutY_C"/>
</dbReference>